<dbReference type="PRINTS" id="PR00096">
    <property type="entry name" value="GATASE"/>
</dbReference>
<dbReference type="Pfam" id="PF00117">
    <property type="entry name" value="GATase"/>
    <property type="match status" value="1"/>
</dbReference>
<keyword evidence="4" id="KW-1185">Reference proteome</keyword>
<dbReference type="InterPro" id="IPR006221">
    <property type="entry name" value="TrpG/PapA_dom"/>
</dbReference>
<evidence type="ECO:0000313" key="3">
    <source>
        <dbReference type="EMBL" id="SMC41884.1"/>
    </source>
</evidence>
<dbReference type="GO" id="GO:0005829">
    <property type="term" value="C:cytosol"/>
    <property type="evidence" value="ECO:0007669"/>
    <property type="project" value="TreeGrafter"/>
</dbReference>
<sequence>MRVLLIDNYDSFTYNLVHLLEELNFEVVVKFNDEFELDEVNEFHKILLSPGPGLPQDAGLINEIIEKYAPTKSILGICLGMQAIGEVFGGTLKNLNQVYHGMTSQIKLTVNDEYLYKGINSEIRVGRYHSWIVDSPLPDCLEITSLDEFGNIMSLRHKIFDVRGVQFHPESYMTLIGSKLIINWLNES</sequence>
<dbReference type="InterPro" id="IPR029062">
    <property type="entry name" value="Class_I_gatase-like"/>
</dbReference>
<dbReference type="PANTHER" id="PTHR43418:SF4">
    <property type="entry name" value="MULTIFUNCTIONAL TRYPTOPHAN BIOSYNTHESIS PROTEIN"/>
    <property type="match status" value="1"/>
</dbReference>
<dbReference type="OrthoDB" id="9786812at2"/>
<proteinExistence type="predicted"/>
<dbReference type="InterPro" id="IPR050472">
    <property type="entry name" value="Anth_synth/Amidotransfase"/>
</dbReference>
<dbReference type="PANTHER" id="PTHR43418">
    <property type="entry name" value="MULTIFUNCTIONAL TRYPTOPHAN BIOSYNTHESIS PROTEIN-RELATED"/>
    <property type="match status" value="1"/>
</dbReference>
<dbReference type="SUPFAM" id="SSF52317">
    <property type="entry name" value="Class I glutamine amidotransferase-like"/>
    <property type="match status" value="1"/>
</dbReference>
<dbReference type="FunFam" id="3.40.50.880:FF:000003">
    <property type="entry name" value="Anthranilate synthase component II"/>
    <property type="match status" value="1"/>
</dbReference>
<dbReference type="PROSITE" id="PS51273">
    <property type="entry name" value="GATASE_TYPE_1"/>
    <property type="match status" value="1"/>
</dbReference>
<dbReference type="Proteomes" id="UP000192393">
    <property type="component" value="Unassembled WGS sequence"/>
</dbReference>
<organism evidence="3 4">
    <name type="scientific">Moheibacter sediminis</name>
    <dbReference type="NCBI Taxonomy" id="1434700"/>
    <lineage>
        <taxon>Bacteria</taxon>
        <taxon>Pseudomonadati</taxon>
        <taxon>Bacteroidota</taxon>
        <taxon>Flavobacteriia</taxon>
        <taxon>Flavobacteriales</taxon>
        <taxon>Weeksellaceae</taxon>
        <taxon>Moheibacter</taxon>
    </lineage>
</organism>
<evidence type="ECO:0000259" key="2">
    <source>
        <dbReference type="Pfam" id="PF00117"/>
    </source>
</evidence>
<dbReference type="NCBIfam" id="TIGR00566">
    <property type="entry name" value="trpG_papA"/>
    <property type="match status" value="1"/>
</dbReference>
<dbReference type="RefSeq" id="WP_084016130.1">
    <property type="nucleotide sequence ID" value="NZ_FWXS01000002.1"/>
</dbReference>
<accession>A0A1W1Z0G4</accession>
<dbReference type="Gene3D" id="3.40.50.880">
    <property type="match status" value="1"/>
</dbReference>
<dbReference type="STRING" id="1434700.SAMN06296427_10276"/>
<reference evidence="3 4" key="1">
    <citation type="submission" date="2017-04" db="EMBL/GenBank/DDBJ databases">
        <authorList>
            <person name="Afonso C.L."/>
            <person name="Miller P.J."/>
            <person name="Scott M.A."/>
            <person name="Spackman E."/>
            <person name="Goraichik I."/>
            <person name="Dimitrov K.M."/>
            <person name="Suarez D.L."/>
            <person name="Swayne D.E."/>
        </authorList>
    </citation>
    <scope>NUCLEOTIDE SEQUENCE [LARGE SCALE GENOMIC DNA]</scope>
    <source>
        <strain evidence="3 4">CGMCC 1.12708</strain>
    </source>
</reference>
<gene>
    <name evidence="3" type="ORF">SAMN06296427_10276</name>
</gene>
<dbReference type="GO" id="GO:0004049">
    <property type="term" value="F:anthranilate synthase activity"/>
    <property type="evidence" value="ECO:0007669"/>
    <property type="project" value="TreeGrafter"/>
</dbReference>
<dbReference type="EMBL" id="FWXS01000002">
    <property type="protein sequence ID" value="SMC41884.1"/>
    <property type="molecule type" value="Genomic_DNA"/>
</dbReference>
<protein>
    <submittedName>
        <fullName evidence="3">Anthranilate synthase component 2</fullName>
    </submittedName>
</protein>
<feature type="domain" description="Glutamine amidotransferase" evidence="2">
    <location>
        <begin position="4"/>
        <end position="185"/>
    </location>
</feature>
<dbReference type="PRINTS" id="PR00097">
    <property type="entry name" value="ANTSNTHASEII"/>
</dbReference>
<dbReference type="AlphaFoldDB" id="A0A1W1Z0G4"/>
<dbReference type="InterPro" id="IPR017926">
    <property type="entry name" value="GATASE"/>
</dbReference>
<keyword evidence="1" id="KW-0315">Glutamine amidotransferase</keyword>
<evidence type="ECO:0000256" key="1">
    <source>
        <dbReference type="ARBA" id="ARBA00022962"/>
    </source>
</evidence>
<evidence type="ECO:0000313" key="4">
    <source>
        <dbReference type="Proteomes" id="UP000192393"/>
    </source>
</evidence>
<dbReference type="CDD" id="cd01743">
    <property type="entry name" value="GATase1_Anthranilate_Synthase"/>
    <property type="match status" value="1"/>
</dbReference>
<dbReference type="GO" id="GO:0000162">
    <property type="term" value="P:L-tryptophan biosynthetic process"/>
    <property type="evidence" value="ECO:0007669"/>
    <property type="project" value="TreeGrafter"/>
</dbReference>
<name>A0A1W1Z0G4_9FLAO</name>